<evidence type="ECO:0000313" key="7">
    <source>
        <dbReference type="Proteomes" id="UP000668403"/>
    </source>
</evidence>
<dbReference type="Proteomes" id="UP000668403">
    <property type="component" value="Unassembled WGS sequence"/>
</dbReference>
<accession>A0A939TUM3</accession>
<dbReference type="Gene3D" id="1.10.490.50">
    <property type="entry name" value="Antibiotic binding domain of TipA-like multidrug resistance regulators"/>
    <property type="match status" value="1"/>
</dbReference>
<proteinExistence type="predicted"/>
<dbReference type="EMBL" id="JAGFBF010000005">
    <property type="protein sequence ID" value="MBO2989880.1"/>
    <property type="molecule type" value="Genomic_DNA"/>
</dbReference>
<dbReference type="GO" id="GO:0003677">
    <property type="term" value="F:DNA binding"/>
    <property type="evidence" value="ECO:0007669"/>
    <property type="project" value="UniProtKB-KW"/>
</dbReference>
<comment type="caution">
    <text evidence="6">The sequence shown here is derived from an EMBL/GenBank/DDBJ whole genome shotgun (WGS) entry which is preliminary data.</text>
</comment>
<evidence type="ECO:0000256" key="4">
    <source>
        <dbReference type="ARBA" id="ARBA00023163"/>
    </source>
</evidence>
<dbReference type="InterPro" id="IPR009061">
    <property type="entry name" value="DNA-bd_dom_put_sf"/>
</dbReference>
<protein>
    <submittedName>
        <fullName evidence="6">MerR family transcriptional regulator</fullName>
    </submittedName>
</protein>
<keyword evidence="1" id="KW-0805">Transcription regulation</keyword>
<evidence type="ECO:0000313" key="6">
    <source>
        <dbReference type="EMBL" id="MBO2989880.1"/>
    </source>
</evidence>
<dbReference type="Pfam" id="PF13411">
    <property type="entry name" value="MerR_1"/>
    <property type="match status" value="1"/>
</dbReference>
<dbReference type="PANTHER" id="PTHR30204:SF90">
    <property type="entry name" value="HTH-TYPE TRANSCRIPTIONAL ACTIVATOR MTA"/>
    <property type="match status" value="1"/>
</dbReference>
<keyword evidence="7" id="KW-1185">Reference proteome</keyword>
<reference evidence="6" key="1">
    <citation type="submission" date="2021-03" db="EMBL/GenBank/DDBJ databases">
        <title>Leucobacter chromiisoli sp. nov., isolated from chromium-containing soil of chemical plant.</title>
        <authorList>
            <person name="Xu Z."/>
        </authorList>
    </citation>
    <scope>NUCLEOTIDE SEQUENCE</scope>
    <source>
        <strain evidence="6">K 70/01</strain>
    </source>
</reference>
<gene>
    <name evidence="6" type="ORF">J4H85_07715</name>
</gene>
<evidence type="ECO:0000256" key="2">
    <source>
        <dbReference type="ARBA" id="ARBA00023125"/>
    </source>
</evidence>
<dbReference type="InterPro" id="IPR000551">
    <property type="entry name" value="MerR-type_HTH_dom"/>
</dbReference>
<dbReference type="PRINTS" id="PR00040">
    <property type="entry name" value="HTHMERR"/>
</dbReference>
<dbReference type="SUPFAM" id="SSF46955">
    <property type="entry name" value="Putative DNA-binding domain"/>
    <property type="match status" value="1"/>
</dbReference>
<evidence type="ECO:0000256" key="3">
    <source>
        <dbReference type="ARBA" id="ARBA00023159"/>
    </source>
</evidence>
<dbReference type="PANTHER" id="PTHR30204">
    <property type="entry name" value="REDOX-CYCLING DRUG-SENSING TRANSCRIPTIONAL ACTIVATOR SOXR"/>
    <property type="match status" value="1"/>
</dbReference>
<evidence type="ECO:0000256" key="1">
    <source>
        <dbReference type="ARBA" id="ARBA00023015"/>
    </source>
</evidence>
<dbReference type="InterPro" id="IPR047057">
    <property type="entry name" value="MerR_fam"/>
</dbReference>
<dbReference type="CDD" id="cd01106">
    <property type="entry name" value="HTH_TipAL-Mta"/>
    <property type="match status" value="1"/>
</dbReference>
<dbReference type="Pfam" id="PF07739">
    <property type="entry name" value="TipAS"/>
    <property type="match status" value="1"/>
</dbReference>
<keyword evidence="3" id="KW-0010">Activator</keyword>
<dbReference type="RefSeq" id="WP_208238460.1">
    <property type="nucleotide sequence ID" value="NZ_BAAAQU010000002.1"/>
</dbReference>
<keyword evidence="2" id="KW-0238">DNA-binding</keyword>
<keyword evidence="4" id="KW-0804">Transcription</keyword>
<dbReference type="Gene3D" id="1.10.1660.10">
    <property type="match status" value="1"/>
</dbReference>
<dbReference type="InterPro" id="IPR036244">
    <property type="entry name" value="TipA-like_antibiotic-bd"/>
</dbReference>
<dbReference type="GO" id="GO:0003700">
    <property type="term" value="F:DNA-binding transcription factor activity"/>
    <property type="evidence" value="ECO:0007669"/>
    <property type="project" value="InterPro"/>
</dbReference>
<name>A0A939TUM3_9MICO</name>
<dbReference type="PROSITE" id="PS50937">
    <property type="entry name" value="HTH_MERR_2"/>
    <property type="match status" value="1"/>
</dbReference>
<evidence type="ECO:0000259" key="5">
    <source>
        <dbReference type="PROSITE" id="PS50937"/>
    </source>
</evidence>
<organism evidence="6 7">
    <name type="scientific">Leucobacter tardus</name>
    <dbReference type="NCBI Taxonomy" id="501483"/>
    <lineage>
        <taxon>Bacteria</taxon>
        <taxon>Bacillati</taxon>
        <taxon>Actinomycetota</taxon>
        <taxon>Actinomycetes</taxon>
        <taxon>Micrococcales</taxon>
        <taxon>Microbacteriaceae</taxon>
        <taxon>Leucobacter</taxon>
    </lineage>
</organism>
<dbReference type="PROSITE" id="PS00552">
    <property type="entry name" value="HTH_MERR_1"/>
    <property type="match status" value="1"/>
</dbReference>
<dbReference type="SMART" id="SM00422">
    <property type="entry name" value="HTH_MERR"/>
    <property type="match status" value="1"/>
</dbReference>
<dbReference type="SUPFAM" id="SSF89082">
    <property type="entry name" value="Antibiotic binding domain of TipA-like multidrug resistance regulators"/>
    <property type="match status" value="1"/>
</dbReference>
<sequence length="265" mass="29738">MNSEAHGLRSVGEVAELLGISVRTLHHWEERGLVVSSERSASNYRLYSEDDIVRMQQVMIYRATGMSLDAVRDVLDTDDDRLSRLQHQRALLMRKETELHRMVRALDELLEDAMTNNRLSVEDVAEILEDAAFPVYQAEAEQRWEGTDDWKVSAETTAAMSRADWEAVRERTRACEEALATAMHEGVAAGSPEANALAERHRTLLSDFFPVTHAKHVLIARGYVEDPRFSAHYDQRADGLAAWLKSVIDANAAGHGVDPDAAAWE</sequence>
<dbReference type="AlphaFoldDB" id="A0A939TUM3"/>
<feature type="domain" description="HTH merR-type" evidence="5">
    <location>
        <begin position="10"/>
        <end position="77"/>
    </location>
</feature>
<dbReference type="InterPro" id="IPR012925">
    <property type="entry name" value="TipAS_dom"/>
</dbReference>